<evidence type="ECO:0000256" key="4">
    <source>
        <dbReference type="ARBA" id="ARBA00022695"/>
    </source>
</evidence>
<evidence type="ECO:0000256" key="3">
    <source>
        <dbReference type="ARBA" id="ARBA00022679"/>
    </source>
</evidence>
<dbReference type="VEuPathDB" id="VectorBase:LOC119187094"/>
<dbReference type="InterPro" id="IPR043128">
    <property type="entry name" value="Rev_trsase/Diguanyl_cyclase"/>
</dbReference>
<dbReference type="InterPro" id="IPR036775">
    <property type="entry name" value="DNA_pol_Y-fam_lit_finger_sf"/>
</dbReference>
<dbReference type="PANTHER" id="PTHR11076">
    <property type="entry name" value="DNA REPAIR POLYMERASE UMUC / TRANSFERASE FAMILY MEMBER"/>
    <property type="match status" value="1"/>
</dbReference>
<evidence type="ECO:0000256" key="5">
    <source>
        <dbReference type="ARBA" id="ARBA00022705"/>
    </source>
</evidence>
<dbReference type="PROSITE" id="PS50173">
    <property type="entry name" value="UMUC"/>
    <property type="match status" value="1"/>
</dbReference>
<dbReference type="InterPro" id="IPR043502">
    <property type="entry name" value="DNA/RNA_pol_sf"/>
</dbReference>
<dbReference type="FunFam" id="1.10.150.810:FF:000003">
    <property type="entry name" value="DNA polymerase kappa subunit"/>
    <property type="match status" value="1"/>
</dbReference>
<feature type="compositionally biased region" description="Polar residues" evidence="14">
    <location>
        <begin position="628"/>
        <end position="646"/>
    </location>
</feature>
<dbReference type="Gene3D" id="1.10.150.20">
    <property type="entry name" value="5' to 3' exonuclease, C-terminal subdomain"/>
    <property type="match status" value="1"/>
</dbReference>
<evidence type="ECO:0000256" key="13">
    <source>
        <dbReference type="ARBA" id="ARBA00049244"/>
    </source>
</evidence>
<keyword evidence="3" id="KW-0808">Transferase</keyword>
<dbReference type="FunFam" id="3.40.1170.60:FF:000002">
    <property type="entry name" value="Polymerase (DNA directed) kappa"/>
    <property type="match status" value="1"/>
</dbReference>
<keyword evidence="11" id="KW-0239">DNA-directed DNA polymerase</keyword>
<reference evidence="16" key="1">
    <citation type="submission" date="2019-09" db="EMBL/GenBank/DDBJ databases">
        <title>Organ-specific transcriptomic study of the physiology of the cattle tick, Rhipicephalus microplus.</title>
        <authorList>
            <person name="Tirloni L."/>
            <person name="Braz G."/>
            <person name="Gandara A.C.P."/>
            <person name="Sabadin G.A."/>
            <person name="da Silva R.M."/>
            <person name="Guizzo M.G."/>
            <person name="Machado J.A."/>
            <person name="Costa E.P."/>
            <person name="Gomes H.F."/>
            <person name="Moraes J."/>
            <person name="Mota M.B.S."/>
            <person name="Mesquita R.D."/>
            <person name="Alvarenga P.H."/>
            <person name="Alves F."/>
            <person name="Seixas A."/>
            <person name="da Fonseca R.N."/>
            <person name="Fogaca A."/>
            <person name="Logullo C."/>
            <person name="Tanaka A."/>
            <person name="Daffre S."/>
            <person name="Termignoni C."/>
            <person name="Vaz I.S.Jr."/>
            <person name="Oliveira P.L."/>
            <person name="Ribeiro J.M."/>
        </authorList>
    </citation>
    <scope>NUCLEOTIDE SEQUENCE</scope>
    <source>
        <strain evidence="16">Porto Alegre</strain>
    </source>
</reference>
<dbReference type="Pfam" id="PF11799">
    <property type="entry name" value="IMS_C"/>
    <property type="match status" value="1"/>
</dbReference>
<dbReference type="SMART" id="SM00734">
    <property type="entry name" value="ZnF_Rad18"/>
    <property type="match status" value="2"/>
</dbReference>
<dbReference type="Gene3D" id="3.30.1490.100">
    <property type="entry name" value="DNA polymerase, Y-family, little finger domain"/>
    <property type="match status" value="1"/>
</dbReference>
<dbReference type="FunFam" id="3.30.1490.100:FF:000004">
    <property type="entry name" value="DNA polymerase IV"/>
    <property type="match status" value="1"/>
</dbReference>
<evidence type="ECO:0000256" key="8">
    <source>
        <dbReference type="ARBA" id="ARBA00022771"/>
    </source>
</evidence>
<dbReference type="HAMAP" id="MF_01113">
    <property type="entry name" value="DNApol_IV"/>
    <property type="match status" value="1"/>
</dbReference>
<name>A0A6M2D1S7_RHIMP</name>
<evidence type="ECO:0000256" key="10">
    <source>
        <dbReference type="ARBA" id="ARBA00022842"/>
    </source>
</evidence>
<dbReference type="NCBIfam" id="NF002677">
    <property type="entry name" value="PRK02406.1"/>
    <property type="match status" value="1"/>
</dbReference>
<evidence type="ECO:0000256" key="12">
    <source>
        <dbReference type="ARBA" id="ARBA00023204"/>
    </source>
</evidence>
<dbReference type="InterPro" id="IPR006642">
    <property type="entry name" value="Rad18_UBZ4"/>
</dbReference>
<dbReference type="GO" id="GO:0042276">
    <property type="term" value="P:error-prone translesion synthesis"/>
    <property type="evidence" value="ECO:0007669"/>
    <property type="project" value="TreeGrafter"/>
</dbReference>
<dbReference type="InterPro" id="IPR022880">
    <property type="entry name" value="DNApol_IV"/>
</dbReference>
<dbReference type="GO" id="GO:0003684">
    <property type="term" value="F:damaged DNA binding"/>
    <property type="evidence" value="ECO:0007669"/>
    <property type="project" value="InterPro"/>
</dbReference>
<keyword evidence="6" id="KW-0479">Metal-binding</keyword>
<dbReference type="PIRSF" id="PIRSF036603">
    <property type="entry name" value="DPol_eta"/>
    <property type="match status" value="1"/>
</dbReference>
<evidence type="ECO:0000313" key="16">
    <source>
        <dbReference type="EMBL" id="NOV39926.1"/>
    </source>
</evidence>
<dbReference type="Gene3D" id="1.10.150.810">
    <property type="match status" value="1"/>
</dbReference>
<keyword evidence="7" id="KW-0227">DNA damage</keyword>
<dbReference type="SUPFAM" id="SSF56672">
    <property type="entry name" value="DNA/RNA polymerases"/>
    <property type="match status" value="1"/>
</dbReference>
<dbReference type="Gene3D" id="3.30.70.270">
    <property type="match status" value="1"/>
</dbReference>
<dbReference type="InterPro" id="IPR017961">
    <property type="entry name" value="DNA_pol_Y-fam_little_finger"/>
</dbReference>
<dbReference type="Gene3D" id="3.40.1170.60">
    <property type="match status" value="1"/>
</dbReference>
<evidence type="ECO:0000256" key="14">
    <source>
        <dbReference type="SAM" id="MobiDB-lite"/>
    </source>
</evidence>
<dbReference type="GO" id="GO:0006281">
    <property type="term" value="P:DNA repair"/>
    <property type="evidence" value="ECO:0007669"/>
    <property type="project" value="UniProtKB-KW"/>
</dbReference>
<dbReference type="FunFam" id="3.30.70.270:FF:000014">
    <property type="entry name" value="DNA polymerase kappa subunit"/>
    <property type="match status" value="1"/>
</dbReference>
<dbReference type="Gene3D" id="3.30.160.60">
    <property type="entry name" value="Classic Zinc Finger"/>
    <property type="match status" value="2"/>
</dbReference>
<keyword evidence="12" id="KW-0234">DNA repair</keyword>
<keyword evidence="4" id="KW-0548">Nucleotidyltransferase</keyword>
<evidence type="ECO:0000259" key="15">
    <source>
        <dbReference type="PROSITE" id="PS50173"/>
    </source>
</evidence>
<dbReference type="GO" id="GO:0008270">
    <property type="term" value="F:zinc ion binding"/>
    <property type="evidence" value="ECO:0007669"/>
    <property type="project" value="UniProtKB-KW"/>
</dbReference>
<keyword evidence="9" id="KW-0862">Zinc</keyword>
<evidence type="ECO:0000256" key="9">
    <source>
        <dbReference type="ARBA" id="ARBA00022833"/>
    </source>
</evidence>
<evidence type="ECO:0000256" key="11">
    <source>
        <dbReference type="ARBA" id="ARBA00022932"/>
    </source>
</evidence>
<keyword evidence="5" id="KW-0235">DNA replication</keyword>
<feature type="compositionally biased region" description="Basic and acidic residues" evidence="14">
    <location>
        <begin position="607"/>
        <end position="616"/>
    </location>
</feature>
<dbReference type="InterPro" id="IPR050116">
    <property type="entry name" value="DNA_polymerase-Y"/>
</dbReference>
<dbReference type="OrthoDB" id="1747274at2759"/>
<dbReference type="PANTHER" id="PTHR11076:SF33">
    <property type="entry name" value="DNA POLYMERASE KAPPA"/>
    <property type="match status" value="1"/>
</dbReference>
<accession>A0A6M2D1S7</accession>
<organism evidence="16">
    <name type="scientific">Rhipicephalus microplus</name>
    <name type="common">Cattle tick</name>
    <name type="synonym">Boophilus microplus</name>
    <dbReference type="NCBI Taxonomy" id="6941"/>
    <lineage>
        <taxon>Eukaryota</taxon>
        <taxon>Metazoa</taxon>
        <taxon>Ecdysozoa</taxon>
        <taxon>Arthropoda</taxon>
        <taxon>Chelicerata</taxon>
        <taxon>Arachnida</taxon>
        <taxon>Acari</taxon>
        <taxon>Parasitiformes</taxon>
        <taxon>Ixodida</taxon>
        <taxon>Ixodoidea</taxon>
        <taxon>Ixodidae</taxon>
        <taxon>Rhipicephalinae</taxon>
        <taxon>Rhipicephalus</taxon>
        <taxon>Boophilus</taxon>
    </lineage>
</organism>
<keyword evidence="8" id="KW-0863">Zinc-finger</keyword>
<comment type="catalytic activity">
    <reaction evidence="13">
        <text>DNA(n) + a 2'-deoxyribonucleoside 5'-triphosphate = DNA(n+1) + diphosphate</text>
        <dbReference type="Rhea" id="RHEA:22508"/>
        <dbReference type="Rhea" id="RHEA-COMP:17339"/>
        <dbReference type="Rhea" id="RHEA-COMP:17340"/>
        <dbReference type="ChEBI" id="CHEBI:33019"/>
        <dbReference type="ChEBI" id="CHEBI:61560"/>
        <dbReference type="ChEBI" id="CHEBI:173112"/>
        <dbReference type="EC" id="2.7.7.7"/>
    </reaction>
</comment>
<dbReference type="AlphaFoldDB" id="A0A6M2D1S7"/>
<feature type="region of interest" description="Disordered" evidence="14">
    <location>
        <begin position="598"/>
        <end position="646"/>
    </location>
</feature>
<evidence type="ECO:0000256" key="6">
    <source>
        <dbReference type="ARBA" id="ARBA00022723"/>
    </source>
</evidence>
<evidence type="ECO:0000256" key="7">
    <source>
        <dbReference type="ARBA" id="ARBA00022763"/>
    </source>
</evidence>
<dbReference type="GO" id="GO:0003887">
    <property type="term" value="F:DNA-directed DNA polymerase activity"/>
    <property type="evidence" value="ECO:0007669"/>
    <property type="project" value="UniProtKB-KW"/>
</dbReference>
<sequence>METRDVKILELNASKAGLQGIDKDHVNKVIQEASKGTPYYEHQQKRQKRINVKIEAMLAELKTLSLAQLQASQHQMDIIVEKMECTRDLNRVIVHVDMDAFYAAVEMLDNPSLRDKPMAVGSMGMLSTSNYEARKYGVRAAMPGFIGKKLCPALVIVRPNFHKYTEFSRKVRQVLVQYDEDFTPVGLDEAYLDITEYMAKNDAEAEHVVQEMRQKIFDATQLTASAGIAANMFLAKVCSDMRKPNDQFRLPNDVDSIRKFVSSLPIRKVPGIGAVQEQLLMALGARTCHDLWVKRAEIGHLFGEVTARFYLRAALGLGCTEVKCDSSRKSKSVEETFAEISSPQDLFSKCEELCEELHQQIQEEGISGRVVTVKMKTVMFDVMTRSVTLENATCKLETIKQAALWLLQQEITAAKQGQPLRLRLMGVRLSGLDGSGSLSSSQPTLSAFLSGRKTAQCPICEKALESSSAEFVNAHVDACLGEQDSIQSSSGDDFYDTNHGENPDTSGTSDTLQIASVPETLCSNLADKEDTECNISRTISSTKSVSPIEKASVLGEEEPASVECPVCGHIIQETDWSKVNEHIDTCLNKPMIREMLSSQDFASSPMPEKRKIETPKSQRSQKRPRCSQPRQRNSITNYLSPSSSKP</sequence>
<keyword evidence="10" id="KW-0460">Magnesium</keyword>
<feature type="region of interest" description="Disordered" evidence="14">
    <location>
        <begin position="487"/>
        <end position="511"/>
    </location>
</feature>
<dbReference type="GO" id="GO:0006260">
    <property type="term" value="P:DNA replication"/>
    <property type="evidence" value="ECO:0007669"/>
    <property type="project" value="UniProtKB-KW"/>
</dbReference>
<evidence type="ECO:0000256" key="1">
    <source>
        <dbReference type="ARBA" id="ARBA00012417"/>
    </source>
</evidence>
<dbReference type="SUPFAM" id="SSF100879">
    <property type="entry name" value="Lesion bypass DNA polymerase (Y-family), little finger domain"/>
    <property type="match status" value="1"/>
</dbReference>
<feature type="domain" description="UmuC" evidence="15">
    <location>
        <begin position="93"/>
        <end position="273"/>
    </location>
</feature>
<evidence type="ECO:0000256" key="2">
    <source>
        <dbReference type="ARBA" id="ARBA00016178"/>
    </source>
</evidence>
<dbReference type="Pfam" id="PF00817">
    <property type="entry name" value="IMS"/>
    <property type="match status" value="1"/>
</dbReference>
<dbReference type="GO" id="GO:0005634">
    <property type="term" value="C:nucleus"/>
    <property type="evidence" value="ECO:0007669"/>
    <property type="project" value="TreeGrafter"/>
</dbReference>
<proteinExistence type="inferred from homology"/>
<dbReference type="InterPro" id="IPR001126">
    <property type="entry name" value="UmuC"/>
</dbReference>
<dbReference type="CDD" id="cd03586">
    <property type="entry name" value="PolY_Pol_IV_kappa"/>
    <property type="match status" value="1"/>
</dbReference>
<dbReference type="EC" id="2.7.7.7" evidence="1"/>
<dbReference type="EMBL" id="GHWJ01007189">
    <property type="protein sequence ID" value="NOV39926.1"/>
    <property type="molecule type" value="Transcribed_RNA"/>
</dbReference>
<protein>
    <recommendedName>
        <fullName evidence="2">DNA polymerase kappa</fullName>
        <ecNumber evidence="1">2.7.7.7</ecNumber>
    </recommendedName>
</protein>